<feature type="region of interest" description="Disordered" evidence="6">
    <location>
        <begin position="1513"/>
        <end position="1539"/>
    </location>
</feature>
<dbReference type="PROSITE" id="PS00138">
    <property type="entry name" value="SUBTILASE_SER"/>
    <property type="match status" value="1"/>
</dbReference>
<dbReference type="SUPFAM" id="SSF52743">
    <property type="entry name" value="Subtilisin-like"/>
    <property type="match status" value="1"/>
</dbReference>
<evidence type="ECO:0000256" key="3">
    <source>
        <dbReference type="ARBA" id="ARBA00022801"/>
    </source>
</evidence>
<feature type="signal peptide" evidence="7">
    <location>
        <begin position="1"/>
        <end position="30"/>
    </location>
</feature>
<evidence type="ECO:0000256" key="7">
    <source>
        <dbReference type="SAM" id="SignalP"/>
    </source>
</evidence>
<dbReference type="EMBL" id="LJSK01000018">
    <property type="protein sequence ID" value="KPI89688.1"/>
    <property type="molecule type" value="Genomic_DNA"/>
</dbReference>
<proteinExistence type="inferred from homology"/>
<feature type="region of interest" description="Disordered" evidence="6">
    <location>
        <begin position="932"/>
        <end position="951"/>
    </location>
</feature>
<evidence type="ECO:0000256" key="2">
    <source>
        <dbReference type="ARBA" id="ARBA00022670"/>
    </source>
</evidence>
<evidence type="ECO:0000256" key="1">
    <source>
        <dbReference type="ARBA" id="ARBA00011073"/>
    </source>
</evidence>
<accession>A0A0N1I991</accession>
<comment type="caution">
    <text evidence="9">The sequence shown here is derived from an EMBL/GenBank/DDBJ whole genome shotgun (WGS) entry which is preliminary data.</text>
</comment>
<evidence type="ECO:0000256" key="6">
    <source>
        <dbReference type="SAM" id="MobiDB-lite"/>
    </source>
</evidence>
<feature type="compositionally biased region" description="Basic and acidic residues" evidence="6">
    <location>
        <begin position="1455"/>
        <end position="1469"/>
    </location>
</feature>
<dbReference type="GO" id="GO:0004252">
    <property type="term" value="F:serine-type endopeptidase activity"/>
    <property type="evidence" value="ECO:0007669"/>
    <property type="project" value="UniProtKB-UniRule"/>
</dbReference>
<dbReference type="GO" id="GO:0006508">
    <property type="term" value="P:proteolysis"/>
    <property type="evidence" value="ECO:0007669"/>
    <property type="project" value="UniProtKB-KW"/>
</dbReference>
<dbReference type="Pfam" id="PF00082">
    <property type="entry name" value="Peptidase_S8"/>
    <property type="match status" value="1"/>
</dbReference>
<reference evidence="9 10" key="1">
    <citation type="journal article" date="2015" name="PLoS Pathog.">
        <title>Leptomonas seymouri: Adaptations to the Dixenous Life Cycle Analyzed by Genome Sequencing, Transcriptome Profiling and Co-infection with Leishmania donovani.</title>
        <authorList>
            <person name="Kraeva N."/>
            <person name="Butenko A."/>
            <person name="Hlavacova J."/>
            <person name="Kostygov A."/>
            <person name="Myskova J."/>
            <person name="Grybchuk D."/>
            <person name="Lestinova T."/>
            <person name="Votypka J."/>
            <person name="Volf P."/>
            <person name="Opperdoes F."/>
            <person name="Flegontov P."/>
            <person name="Lukes J."/>
            <person name="Yurchenko V."/>
        </authorList>
    </citation>
    <scope>NUCLEOTIDE SEQUENCE [LARGE SCALE GENOMIC DNA]</scope>
    <source>
        <strain evidence="9 10">ATCC 30220</strain>
    </source>
</reference>
<keyword evidence="3 5" id="KW-0378">Hydrolase</keyword>
<feature type="compositionally biased region" description="Polar residues" evidence="6">
    <location>
        <begin position="1608"/>
        <end position="1618"/>
    </location>
</feature>
<dbReference type="PANTHER" id="PTHR43806:SF11">
    <property type="entry name" value="CEREVISIN-RELATED"/>
    <property type="match status" value="1"/>
</dbReference>
<dbReference type="PROSITE" id="PS51892">
    <property type="entry name" value="SUBTILASE"/>
    <property type="match status" value="1"/>
</dbReference>
<feature type="active site" description="Charge relay system" evidence="5">
    <location>
        <position position="380"/>
    </location>
</feature>
<feature type="compositionally biased region" description="Polar residues" evidence="6">
    <location>
        <begin position="1035"/>
        <end position="1053"/>
    </location>
</feature>
<feature type="region of interest" description="Disordered" evidence="6">
    <location>
        <begin position="1406"/>
        <end position="1481"/>
    </location>
</feature>
<dbReference type="OMA" id="VPSWNRW"/>
<name>A0A0N1I991_LEPSE</name>
<dbReference type="VEuPathDB" id="TriTrypDB:Lsey_0018_0180"/>
<dbReference type="InterPro" id="IPR050131">
    <property type="entry name" value="Peptidase_S8_subtilisin-like"/>
</dbReference>
<feature type="active site" description="Charge relay system" evidence="5">
    <location>
        <position position="137"/>
    </location>
</feature>
<gene>
    <name evidence="9" type="ORF">ABL78_1181</name>
</gene>
<feature type="chain" id="PRO_5005873853" evidence="7">
    <location>
        <begin position="31"/>
        <end position="1675"/>
    </location>
</feature>
<dbReference type="InterPro" id="IPR023828">
    <property type="entry name" value="Peptidase_S8_Ser-AS"/>
</dbReference>
<dbReference type="PANTHER" id="PTHR43806">
    <property type="entry name" value="PEPTIDASE S8"/>
    <property type="match status" value="1"/>
</dbReference>
<sequence length="1675" mass="180342">MRWARCASGRAPQLLYFACVLLLLLTALRCLSVVAVYAAQSSKAAIVGKAPFGRGGTHPRDYYLGPFNASCVRPPFNDSLNLSLDEFCSSACFSGDGVQVALLDTGLCARVTEWSRNDVTCTSLVPGVACADEGCGHGTRSFSVLAGHLLHPTPRASSPRHKYIGMAPRASARVFRVFDREGKMQGRYVTDALDLLLREAEAYGPAHRAQGTSEKGAALKRVRPPVDIISLSYGGEDYYGNAAVQERLHQLVHSYGVLVVAAAGNDRYRFGSLRSPADMPGVLAVGAMELTKRATSAAGLQRRLNETSQASIIAEKSVAGFSGRGPTTWELPFGAGRVKPDLVALGQHVWAVEGVLVAPSKVSSNSSISRLQLRSISGTSIAAPIVAGAAAVTLEAVRWEAEGLRKASPAAPSHDRSRAYWMHRLRASLRVRQLLLSTAEPLSPAHELPGASPSFRREDGVLSSHRHALRPQLYPPHAGRTNATPRTELAGLPLTRLYARYLGLTKWSVMSQGMGEVQVCRALQRILSSTAAARTQEASLCEAFSIPAALRVGGAWPQKLGADAQTTGPIAQKEDSSLYWWPYSDMPIYPGATPLLFNLSLHLCPSWTATCRSAGKPTGEESQRLPQIHDGSSRDDLHGGHGIHFELTRVTGHQPRSLAHPHLREARAVVVLFSSGSSVGATRSRATKRLLERHLVRLASELREAAPPSPLSRRALLPLPATSFTLSTALSIPPTAHTRLRYCPRGLNVVDSVRNAANTRVSNEHIGKTGNSSRDDRLVTEDVTDACVPLFHILSDVTVEGELRLHDHNSRRCSDAPVPSSQRCSPSLLAIPVTIRIHAPPPRSQRVLIDTSLDWLNPTAASSDLFIAGDDPHETLLHADGDGQRASSQRPYAAIGGSHPHTNLALLSVYLRHSLGLAVSVFPLLHVATSTSASDVPGGTSAPGDPHAAKHPHRDMIIKAANAAAAAALSDVGTVILVSPKRPVNRPMRDLLTAAVRSEPEVDGLRVVLITDWYSAEIASALRWAREANEDVEEGSQSTDSVAQTTIQPSHHVSSGGGSRMLRAWRGNSGHRSNDSTASAAAQRSFRGLRGSCHVPSWNRWLGDLASAVTPLEKQCSTDQQHGGVRGLRHVFDAPFRLSEDVVIDGAIVVAASPPPSLSTSTRDSRVDAFRSLGQLNAAGVLHWTPTSRPYDNASSSKPNTCWRSEAVVCNVMPEWSQMQQRLRKRRLADDRSSDSADGEFIAYEDTWEPTARSCAAEHNSGVAVGPAPPQRAAPPSLTHGVLGFWTLPPEQPRHVASVQRRAAAPGRVAILTDANCFSTQDHHLQSALDELAQLTRTQDSVFTALPMHEAALHRWLNSAAAQKFVQSESVQCSSCVEVMKELLYWTQTGDANRWRDEAKLQCESRPWPQHALQRERQMRSSSNGDTRALEPQTSVSPLSGSFGNAKTGNTHSRALMEGRANRTAYRDDESGEEDDGDDLLHTAPARASVGAGVTRLWVSTVLAGRSHADVSKAGKETCGTPSLLRDTGCTTESGVDHNGPLSTVCEEASTVSLVLAGLFAAEQDAAEQEALRALSARYYGDVGTNTRASEGESTSSARREVMETPRGSPSKQLSSAASGLPLSYPDEGGYGELWQLLGWLRHPIITAQAVTCIVFAAAYCVYERWMQYSESGIT</sequence>
<dbReference type="PRINTS" id="PR00723">
    <property type="entry name" value="SUBTILISIN"/>
</dbReference>
<evidence type="ECO:0000313" key="10">
    <source>
        <dbReference type="Proteomes" id="UP000038009"/>
    </source>
</evidence>
<dbReference type="OrthoDB" id="1740355at2759"/>
<keyword evidence="4 5" id="KW-0720">Serine protease</keyword>
<feature type="active site" description="Charge relay system" evidence="5">
    <location>
        <position position="104"/>
    </location>
</feature>
<organism evidence="9 10">
    <name type="scientific">Leptomonas seymouri</name>
    <dbReference type="NCBI Taxonomy" id="5684"/>
    <lineage>
        <taxon>Eukaryota</taxon>
        <taxon>Discoba</taxon>
        <taxon>Euglenozoa</taxon>
        <taxon>Kinetoplastea</taxon>
        <taxon>Metakinetoplastina</taxon>
        <taxon>Trypanosomatida</taxon>
        <taxon>Trypanosomatidae</taxon>
        <taxon>Leishmaniinae</taxon>
        <taxon>Leptomonas</taxon>
    </lineage>
</organism>
<dbReference type="InterPro" id="IPR015500">
    <property type="entry name" value="Peptidase_S8_subtilisin-rel"/>
</dbReference>
<feature type="compositionally biased region" description="Polar residues" evidence="6">
    <location>
        <begin position="1586"/>
        <end position="1597"/>
    </location>
</feature>
<dbReference type="Gene3D" id="3.40.50.200">
    <property type="entry name" value="Peptidase S8/S53 domain"/>
    <property type="match status" value="1"/>
</dbReference>
<dbReference type="Proteomes" id="UP000038009">
    <property type="component" value="Unassembled WGS sequence"/>
</dbReference>
<feature type="domain" description="Peptidase S8/S53" evidence="8">
    <location>
        <begin position="95"/>
        <end position="442"/>
    </location>
</feature>
<evidence type="ECO:0000256" key="4">
    <source>
        <dbReference type="ARBA" id="ARBA00022825"/>
    </source>
</evidence>
<evidence type="ECO:0000313" key="9">
    <source>
        <dbReference type="EMBL" id="KPI89688.1"/>
    </source>
</evidence>
<evidence type="ECO:0000259" key="8">
    <source>
        <dbReference type="Pfam" id="PF00082"/>
    </source>
</evidence>
<keyword evidence="10" id="KW-1185">Reference proteome</keyword>
<feature type="region of interest" description="Disordered" evidence="6">
    <location>
        <begin position="1586"/>
        <end position="1619"/>
    </location>
</feature>
<dbReference type="GO" id="GO:0005615">
    <property type="term" value="C:extracellular space"/>
    <property type="evidence" value="ECO:0007669"/>
    <property type="project" value="TreeGrafter"/>
</dbReference>
<protein>
    <submittedName>
        <fullName evidence="9">Subtilisin-like serine peptidase serine peptidase clan SB family S8-like protein</fullName>
    </submittedName>
</protein>
<dbReference type="InterPro" id="IPR036852">
    <property type="entry name" value="Peptidase_S8/S53_dom_sf"/>
</dbReference>
<keyword evidence="2 5" id="KW-0645">Protease</keyword>
<keyword evidence="7" id="KW-0732">Signal</keyword>
<feature type="compositionally biased region" description="Polar residues" evidence="6">
    <location>
        <begin position="1420"/>
        <end position="1453"/>
    </location>
</feature>
<feature type="region of interest" description="Disordered" evidence="6">
    <location>
        <begin position="1033"/>
        <end position="1059"/>
    </location>
</feature>
<dbReference type="InterPro" id="IPR000209">
    <property type="entry name" value="Peptidase_S8/S53_dom"/>
</dbReference>
<comment type="similarity">
    <text evidence="1 5">Belongs to the peptidase S8 family.</text>
</comment>
<evidence type="ECO:0000256" key="5">
    <source>
        <dbReference type="PROSITE-ProRule" id="PRU01240"/>
    </source>
</evidence>